<dbReference type="SUPFAM" id="SSF158446">
    <property type="entry name" value="IVS-encoded protein-like"/>
    <property type="match status" value="1"/>
</dbReference>
<name>A0ABP9C684_9SPHI</name>
<dbReference type="CDD" id="cd16377">
    <property type="entry name" value="23S_rRNA_IVP_like"/>
    <property type="match status" value="1"/>
</dbReference>
<comment type="caution">
    <text evidence="1">The sequence shown here is derived from an EMBL/GenBank/DDBJ whole genome shotgun (WGS) entry which is preliminary data.</text>
</comment>
<dbReference type="EMBL" id="BAABIQ010000043">
    <property type="protein sequence ID" value="GAA4804441.1"/>
    <property type="molecule type" value="Genomic_DNA"/>
</dbReference>
<evidence type="ECO:0000313" key="1">
    <source>
        <dbReference type="EMBL" id="GAA4804441.1"/>
    </source>
</evidence>
<reference evidence="2" key="1">
    <citation type="journal article" date="2019" name="Int. J. Syst. Evol. Microbiol.">
        <title>The Global Catalogue of Microorganisms (GCM) 10K type strain sequencing project: providing services to taxonomists for standard genome sequencing and annotation.</title>
        <authorList>
            <consortium name="The Broad Institute Genomics Platform"/>
            <consortium name="The Broad Institute Genome Sequencing Center for Infectious Disease"/>
            <person name="Wu L."/>
            <person name="Ma J."/>
        </authorList>
    </citation>
    <scope>NUCLEOTIDE SEQUENCE [LARGE SCALE GENOMIC DNA]</scope>
    <source>
        <strain evidence="2">JCM 18200</strain>
    </source>
</reference>
<dbReference type="RefSeq" id="WP_345234190.1">
    <property type="nucleotide sequence ID" value="NZ_BAABIQ010000043.1"/>
</dbReference>
<dbReference type="Gene3D" id="1.20.1440.60">
    <property type="entry name" value="23S rRNA-intervening sequence"/>
    <property type="match status" value="1"/>
</dbReference>
<dbReference type="InterPro" id="IPR036583">
    <property type="entry name" value="23S_rRNA_IVS_sf"/>
</dbReference>
<sequence>MQNYKELIVWAKSHQTTLNIYKISAVFPKEEQYGLTSQLRRSKASIPANIAEGCGRPSQKDFIHFLSISLGSANEAEYFLLLANDLGYVSQKTYEALKDEINQIKAMLISLITKIRSTINT</sequence>
<evidence type="ECO:0000313" key="2">
    <source>
        <dbReference type="Proteomes" id="UP001501411"/>
    </source>
</evidence>
<gene>
    <name evidence="1" type="ORF">GCM10023231_36890</name>
</gene>
<dbReference type="InterPro" id="IPR012657">
    <property type="entry name" value="23S_rRNA-intervening_sequence"/>
</dbReference>
<dbReference type="PANTHER" id="PTHR38471">
    <property type="entry name" value="FOUR HELIX BUNDLE PROTEIN"/>
    <property type="match status" value="1"/>
</dbReference>
<proteinExistence type="predicted"/>
<dbReference type="NCBIfam" id="TIGR02436">
    <property type="entry name" value="four helix bundle protein"/>
    <property type="match status" value="1"/>
</dbReference>
<accession>A0ABP9C684</accession>
<keyword evidence="2" id="KW-1185">Reference proteome</keyword>
<dbReference type="Proteomes" id="UP001501411">
    <property type="component" value="Unassembled WGS sequence"/>
</dbReference>
<dbReference type="Pfam" id="PF05635">
    <property type="entry name" value="23S_rRNA_IVP"/>
    <property type="match status" value="1"/>
</dbReference>
<protein>
    <submittedName>
        <fullName evidence="1">Four helix bundle protein</fullName>
    </submittedName>
</protein>
<dbReference type="PANTHER" id="PTHR38471:SF2">
    <property type="entry name" value="FOUR HELIX BUNDLE PROTEIN"/>
    <property type="match status" value="1"/>
</dbReference>
<organism evidence="1 2">
    <name type="scientific">Olivibacter ginsenosidimutans</name>
    <dbReference type="NCBI Taxonomy" id="1176537"/>
    <lineage>
        <taxon>Bacteria</taxon>
        <taxon>Pseudomonadati</taxon>
        <taxon>Bacteroidota</taxon>
        <taxon>Sphingobacteriia</taxon>
        <taxon>Sphingobacteriales</taxon>
        <taxon>Sphingobacteriaceae</taxon>
        <taxon>Olivibacter</taxon>
    </lineage>
</organism>